<feature type="transmembrane region" description="Helical" evidence="5">
    <location>
        <begin position="18"/>
        <end position="39"/>
    </location>
</feature>
<evidence type="ECO:0000256" key="5">
    <source>
        <dbReference type="SAM" id="Phobius"/>
    </source>
</evidence>
<dbReference type="Gene3D" id="2.40.50.100">
    <property type="match status" value="1"/>
</dbReference>
<dbReference type="PRINTS" id="PR01490">
    <property type="entry name" value="RTXTOXIND"/>
</dbReference>
<evidence type="ECO:0000313" key="9">
    <source>
        <dbReference type="Proteomes" id="UP000053370"/>
    </source>
</evidence>
<evidence type="ECO:0000256" key="2">
    <source>
        <dbReference type="ARBA" id="ARBA00023054"/>
    </source>
</evidence>
<dbReference type="Pfam" id="PF25973">
    <property type="entry name" value="BSH_CzcB"/>
    <property type="match status" value="1"/>
</dbReference>
<dbReference type="EMBL" id="DF968179">
    <property type="protein sequence ID" value="GAP39097.1"/>
    <property type="molecule type" value="Genomic_DNA"/>
</dbReference>
<accession>A0A0K8P8X4</accession>
<name>A0A0K8P8X4_9CHLR</name>
<dbReference type="STRING" id="1678840.ATC1_1116"/>
<dbReference type="Pfam" id="PF25990">
    <property type="entry name" value="Beta-barrel_YknX"/>
    <property type="match status" value="1"/>
</dbReference>
<evidence type="ECO:0000256" key="1">
    <source>
        <dbReference type="ARBA" id="ARBA00004196"/>
    </source>
</evidence>
<dbReference type="RefSeq" id="WP_062276750.1">
    <property type="nucleotide sequence ID" value="NZ_DF968179.1"/>
</dbReference>
<keyword evidence="5" id="KW-0812">Transmembrane</keyword>
<keyword evidence="5" id="KW-1133">Transmembrane helix</keyword>
<feature type="coiled-coil region" evidence="3">
    <location>
        <begin position="185"/>
        <end position="212"/>
    </location>
</feature>
<feature type="domain" description="CzcB-like barrel-sandwich hybrid" evidence="6">
    <location>
        <begin position="89"/>
        <end position="312"/>
    </location>
</feature>
<keyword evidence="5" id="KW-0472">Membrane</keyword>
<proteinExistence type="predicted"/>
<evidence type="ECO:0000313" key="8">
    <source>
        <dbReference type="EMBL" id="GAP39097.1"/>
    </source>
</evidence>
<evidence type="ECO:0000259" key="7">
    <source>
        <dbReference type="Pfam" id="PF25990"/>
    </source>
</evidence>
<feature type="region of interest" description="Disordered" evidence="4">
    <location>
        <begin position="499"/>
        <end position="525"/>
    </location>
</feature>
<dbReference type="InterPro" id="IPR058647">
    <property type="entry name" value="BSH_CzcB-like"/>
</dbReference>
<dbReference type="PATRIC" id="fig|1678840.3.peg.20"/>
<dbReference type="PANTHER" id="PTHR32347">
    <property type="entry name" value="EFFLUX SYSTEM COMPONENT YKNX-RELATED"/>
    <property type="match status" value="1"/>
</dbReference>
<keyword evidence="2 3" id="KW-0175">Coiled coil</keyword>
<dbReference type="Proteomes" id="UP000053370">
    <property type="component" value="Unassembled WGS sequence"/>
</dbReference>
<comment type="subcellular location">
    <subcellularLocation>
        <location evidence="1">Cell envelope</location>
    </subcellularLocation>
</comment>
<dbReference type="InterPro" id="IPR058636">
    <property type="entry name" value="Beta-barrel_YknX"/>
</dbReference>
<dbReference type="SUPFAM" id="SSF111369">
    <property type="entry name" value="HlyD-like secretion proteins"/>
    <property type="match status" value="2"/>
</dbReference>
<dbReference type="OrthoDB" id="159290at2"/>
<gene>
    <name evidence="8" type="ORF">ATC1_1116</name>
</gene>
<protein>
    <submittedName>
        <fullName evidence="8">HlyD family secretion protein</fullName>
    </submittedName>
</protein>
<feature type="domain" description="YknX-like beta-barrel" evidence="7">
    <location>
        <begin position="345"/>
        <end position="416"/>
    </location>
</feature>
<organism evidence="8">
    <name type="scientific">Flexilinea flocculi</name>
    <dbReference type="NCBI Taxonomy" id="1678840"/>
    <lineage>
        <taxon>Bacteria</taxon>
        <taxon>Bacillati</taxon>
        <taxon>Chloroflexota</taxon>
        <taxon>Anaerolineae</taxon>
        <taxon>Anaerolineales</taxon>
        <taxon>Anaerolineaceae</taxon>
        <taxon>Flexilinea</taxon>
    </lineage>
</organism>
<reference evidence="8" key="1">
    <citation type="journal article" date="2015" name="Genome Announc.">
        <title>Draft Genome Sequence of Anaerolineae Strain TC1, a Novel Isolate from a Methanogenic Wastewater Treatment System.</title>
        <authorList>
            <person name="Matsuura N."/>
            <person name="Tourlousse D.M."/>
            <person name="Sun L."/>
            <person name="Toyonaga M."/>
            <person name="Kuroda K."/>
            <person name="Ohashi A."/>
            <person name="Cruz R."/>
            <person name="Yamaguchi T."/>
            <person name="Sekiguchi Y."/>
        </authorList>
    </citation>
    <scope>NUCLEOTIDE SEQUENCE [LARGE SCALE GENOMIC DNA]</scope>
    <source>
        <strain evidence="8">TC1</strain>
    </source>
</reference>
<keyword evidence="9" id="KW-1185">Reference proteome</keyword>
<dbReference type="Gene3D" id="2.40.30.170">
    <property type="match status" value="1"/>
</dbReference>
<evidence type="ECO:0000256" key="4">
    <source>
        <dbReference type="SAM" id="MobiDB-lite"/>
    </source>
</evidence>
<evidence type="ECO:0000256" key="3">
    <source>
        <dbReference type="SAM" id="Coils"/>
    </source>
</evidence>
<dbReference type="InterPro" id="IPR050465">
    <property type="entry name" value="UPF0194_transport"/>
</dbReference>
<dbReference type="GO" id="GO:0030313">
    <property type="term" value="C:cell envelope"/>
    <property type="evidence" value="ECO:0007669"/>
    <property type="project" value="UniProtKB-SubCell"/>
</dbReference>
<sequence length="525" mass="56518">MNQKSEIKVKRPPQKTTIVIWVLIGIILLIAAAGVVQYLNLQKQAQKIKDEAAASQTETTVVKKGNLTEKLDDISGTVRPNQSVYLYWQTSGTVSDVNVQLGDNVKKGDVLAALDRSTIDTSIIEAEVTKEEAEEDLERLYTSSFDLATAMSNVATTKKAVQDAQDALDALGVVREDEVEIGVYYNDYLEAKENYQKALDNFETMRDRALDDVDRQRAVQMVEGARSRMESALSMYNWYNGEVDALEKQQAEAALLLAQAQYEDAVRSYEKIKNGPTESQIASLQAQIKAAEATMKTAYIVAPIDGTVVEVGAKQFDVIAYESTSTSRDILAARVDDLSSYFIDITVNELDINQISIGQKVTISFDAIPLKEYTGTITNISNVGEVSDSTVTFSLTVKMDRVDNKVKAGMMADVAIVTKEAVDVLYVPSTAIAMKADGTRSISKKNADGTFTDISVQLGMVSGSDMQIISDQIQEGDEIKNHKMPMDVNVGLTIGGVTFGGGPGGGPGGAGGPPPGAGAGGGRSQ</sequence>
<evidence type="ECO:0000259" key="6">
    <source>
        <dbReference type="Pfam" id="PF25973"/>
    </source>
</evidence>
<dbReference type="AlphaFoldDB" id="A0A0K8P8X4"/>